<dbReference type="CDD" id="cd00165">
    <property type="entry name" value="S4"/>
    <property type="match status" value="1"/>
</dbReference>
<dbReference type="Pfam" id="PF01479">
    <property type="entry name" value="S4"/>
    <property type="match status" value="1"/>
</dbReference>
<evidence type="ECO:0000313" key="5">
    <source>
        <dbReference type="Proteomes" id="UP000316030"/>
    </source>
</evidence>
<dbReference type="Gene3D" id="3.10.290.10">
    <property type="entry name" value="RNA-binding S4 domain"/>
    <property type="match status" value="1"/>
</dbReference>
<dbReference type="InterPro" id="IPR036986">
    <property type="entry name" value="S4_RNA-bd_sf"/>
</dbReference>
<proteinExistence type="predicted"/>
<sequence>MSDPVTKLRVDKWLWFARFYKTRGLASKMVTGGHVRVNGTKIAKASHAIGPGDVLTLPQGHQIRVVRVLELGARRGPAPEAQTLYADLTEVKDDVPPAPRYEGKGRPTKRDRRMFDLGRAGELE</sequence>
<dbReference type="PROSITE" id="PS50889">
    <property type="entry name" value="S4"/>
    <property type="match status" value="1"/>
</dbReference>
<name>A0A521B4D6_9RHOB</name>
<feature type="compositionally biased region" description="Basic and acidic residues" evidence="2">
    <location>
        <begin position="94"/>
        <end position="105"/>
    </location>
</feature>
<dbReference type="OrthoDB" id="9797176at2"/>
<dbReference type="RefSeq" id="WP_142491863.1">
    <property type="nucleotide sequence ID" value="NZ_FXTO01000002.1"/>
</dbReference>
<keyword evidence="5" id="KW-1185">Reference proteome</keyword>
<reference evidence="4 5" key="1">
    <citation type="submission" date="2017-05" db="EMBL/GenBank/DDBJ databases">
        <authorList>
            <person name="Varghese N."/>
            <person name="Submissions S."/>
        </authorList>
    </citation>
    <scope>NUCLEOTIDE SEQUENCE [LARGE SCALE GENOMIC DNA]</scope>
    <source>
        <strain evidence="4 5">DSM 29506</strain>
    </source>
</reference>
<evidence type="ECO:0000313" key="4">
    <source>
        <dbReference type="EMBL" id="SMO41916.1"/>
    </source>
</evidence>
<organism evidence="4 5">
    <name type="scientific">Thalassovita litoralis</name>
    <dbReference type="NCBI Taxonomy" id="1010611"/>
    <lineage>
        <taxon>Bacteria</taxon>
        <taxon>Pseudomonadati</taxon>
        <taxon>Pseudomonadota</taxon>
        <taxon>Alphaproteobacteria</taxon>
        <taxon>Rhodobacterales</taxon>
        <taxon>Roseobacteraceae</taxon>
        <taxon>Thalassovita</taxon>
    </lineage>
</organism>
<dbReference type="SUPFAM" id="SSF55174">
    <property type="entry name" value="Alpha-L RNA-binding motif"/>
    <property type="match status" value="1"/>
</dbReference>
<dbReference type="SMART" id="SM00363">
    <property type="entry name" value="S4"/>
    <property type="match status" value="1"/>
</dbReference>
<evidence type="ECO:0000256" key="2">
    <source>
        <dbReference type="SAM" id="MobiDB-lite"/>
    </source>
</evidence>
<dbReference type="Proteomes" id="UP000316030">
    <property type="component" value="Unassembled WGS sequence"/>
</dbReference>
<dbReference type="EMBL" id="FXTO01000002">
    <property type="protein sequence ID" value="SMO41916.1"/>
    <property type="molecule type" value="Genomic_DNA"/>
</dbReference>
<dbReference type="AlphaFoldDB" id="A0A521B4D6"/>
<dbReference type="GO" id="GO:0003723">
    <property type="term" value="F:RNA binding"/>
    <property type="evidence" value="ECO:0007669"/>
    <property type="project" value="UniProtKB-KW"/>
</dbReference>
<protein>
    <submittedName>
        <fullName evidence="4">Heat shock protein Hsp15</fullName>
    </submittedName>
</protein>
<keyword evidence="4" id="KW-0346">Stress response</keyword>
<evidence type="ECO:0000256" key="1">
    <source>
        <dbReference type="PROSITE-ProRule" id="PRU00182"/>
    </source>
</evidence>
<gene>
    <name evidence="4" type="ORF">SAMN06265173_10292</name>
</gene>
<keyword evidence="1" id="KW-0694">RNA-binding</keyword>
<feature type="domain" description="RNA-binding S4" evidence="3">
    <location>
        <begin position="8"/>
        <end position="73"/>
    </location>
</feature>
<feature type="compositionally biased region" description="Basic and acidic residues" evidence="2">
    <location>
        <begin position="113"/>
        <end position="124"/>
    </location>
</feature>
<evidence type="ECO:0000259" key="3">
    <source>
        <dbReference type="SMART" id="SM00363"/>
    </source>
</evidence>
<dbReference type="InterPro" id="IPR002942">
    <property type="entry name" value="S4_RNA-bd"/>
</dbReference>
<accession>A0A521B4D6</accession>
<feature type="region of interest" description="Disordered" evidence="2">
    <location>
        <begin position="94"/>
        <end position="124"/>
    </location>
</feature>